<evidence type="ECO:0000256" key="1">
    <source>
        <dbReference type="SAM" id="SignalP"/>
    </source>
</evidence>
<name>A0A1Y6KV49_9GAMM</name>
<sequence>MKRTIILSMLSISLFFKGLAYADTKVKTAHELEIFRLGYIYSITPFDLKQPTEALQTIANLYALTYALKDLPLEVETKYDTLPSDIQKDIAYKYCKAYTTPSNTQVPASAILSDILLSY</sequence>
<feature type="signal peptide" evidence="1">
    <location>
        <begin position="1"/>
        <end position="22"/>
    </location>
</feature>
<dbReference type="RefSeq" id="WP_129583720.1">
    <property type="nucleotide sequence ID" value="NZ_FYAH01000002.1"/>
</dbReference>
<organism evidence="2 3">
    <name type="scientific">Photobacterium aquimaris</name>
    <dbReference type="NCBI Taxonomy" id="512643"/>
    <lineage>
        <taxon>Bacteria</taxon>
        <taxon>Pseudomonadati</taxon>
        <taxon>Pseudomonadota</taxon>
        <taxon>Gammaproteobacteria</taxon>
        <taxon>Vibrionales</taxon>
        <taxon>Vibrionaceae</taxon>
        <taxon>Photobacterium</taxon>
    </lineage>
</organism>
<protein>
    <submittedName>
        <fullName evidence="2">Uncharacterized protein</fullName>
    </submittedName>
</protein>
<evidence type="ECO:0000313" key="2">
    <source>
        <dbReference type="EMBL" id="SMY16073.1"/>
    </source>
</evidence>
<keyword evidence="3" id="KW-1185">Reference proteome</keyword>
<accession>A0A1Y6KV49</accession>
<proteinExistence type="predicted"/>
<feature type="chain" id="PRO_5013209838" evidence="1">
    <location>
        <begin position="23"/>
        <end position="119"/>
    </location>
</feature>
<reference evidence="3" key="1">
    <citation type="submission" date="2017-06" db="EMBL/GenBank/DDBJ databases">
        <authorList>
            <person name="Rodrigo-Torres L."/>
            <person name="Arahal R. D."/>
            <person name="Lucena T."/>
        </authorList>
    </citation>
    <scope>NUCLEOTIDE SEQUENCE [LARGE SCALE GENOMIC DNA]</scope>
    <source>
        <strain evidence="3">type strain: CECT 9192</strain>
    </source>
</reference>
<gene>
    <name evidence="2" type="ORF">PAQU9191_01304</name>
</gene>
<keyword evidence="1" id="KW-0732">Signal</keyword>
<dbReference type="AlphaFoldDB" id="A0A1Y6KV49"/>
<dbReference type="Proteomes" id="UP000196485">
    <property type="component" value="Unassembled WGS sequence"/>
</dbReference>
<dbReference type="EMBL" id="FYAH01000002">
    <property type="protein sequence ID" value="SMY16073.1"/>
    <property type="molecule type" value="Genomic_DNA"/>
</dbReference>
<evidence type="ECO:0000313" key="3">
    <source>
        <dbReference type="Proteomes" id="UP000196485"/>
    </source>
</evidence>